<dbReference type="GO" id="GO:0006777">
    <property type="term" value="P:Mo-molybdopterin cofactor biosynthetic process"/>
    <property type="evidence" value="ECO:0007669"/>
    <property type="project" value="UniProtKB-UniRule"/>
</dbReference>
<dbReference type="STRING" id="314256.OG2516_03213"/>
<dbReference type="SUPFAM" id="SSF63882">
    <property type="entry name" value="MoeA N-terminal region -like"/>
    <property type="match status" value="1"/>
</dbReference>
<dbReference type="GO" id="GO:0005829">
    <property type="term" value="C:cytosol"/>
    <property type="evidence" value="ECO:0007669"/>
    <property type="project" value="TreeGrafter"/>
</dbReference>
<gene>
    <name evidence="13" type="ORF">OG2516_03213</name>
</gene>
<dbReference type="EC" id="2.10.1.1" evidence="11"/>
<dbReference type="FunFam" id="3.40.980.10:FF:000004">
    <property type="entry name" value="Molybdopterin molybdenumtransferase"/>
    <property type="match status" value="1"/>
</dbReference>
<dbReference type="InterPro" id="IPR036425">
    <property type="entry name" value="MoaB/Mog-like_dom_sf"/>
</dbReference>
<dbReference type="InterPro" id="IPR001453">
    <property type="entry name" value="MoaB/Mog_dom"/>
</dbReference>
<dbReference type="InterPro" id="IPR005111">
    <property type="entry name" value="MoeA_C_domain_IV"/>
</dbReference>
<comment type="similarity">
    <text evidence="4 11">Belongs to the MoeA family.</text>
</comment>
<dbReference type="InterPro" id="IPR036135">
    <property type="entry name" value="MoeA_linker/N_sf"/>
</dbReference>
<keyword evidence="5 11" id="KW-0500">Molybdenum</keyword>
<dbReference type="OrthoDB" id="9804758at2"/>
<dbReference type="Gene3D" id="3.90.105.10">
    <property type="entry name" value="Molybdopterin biosynthesis moea protein, domain 2"/>
    <property type="match status" value="1"/>
</dbReference>
<dbReference type="EMBL" id="AAOT01000019">
    <property type="protein sequence ID" value="EAR50977.1"/>
    <property type="molecule type" value="Genomic_DNA"/>
</dbReference>
<dbReference type="CDD" id="cd00887">
    <property type="entry name" value="MoeA"/>
    <property type="match status" value="1"/>
</dbReference>
<keyword evidence="8 11" id="KW-0460">Magnesium</keyword>
<evidence type="ECO:0000256" key="5">
    <source>
        <dbReference type="ARBA" id="ARBA00022505"/>
    </source>
</evidence>
<dbReference type="InterPro" id="IPR036688">
    <property type="entry name" value="MoeA_C_domain_IV_sf"/>
</dbReference>
<dbReference type="NCBIfam" id="TIGR00177">
    <property type="entry name" value="molyb_syn"/>
    <property type="match status" value="1"/>
</dbReference>
<dbReference type="eggNOG" id="COG0303">
    <property type="taxonomic scope" value="Bacteria"/>
</dbReference>
<evidence type="ECO:0000313" key="14">
    <source>
        <dbReference type="Proteomes" id="UP000003635"/>
    </source>
</evidence>
<comment type="catalytic activity">
    <reaction evidence="10">
        <text>adenylyl-molybdopterin + molybdate = Mo-molybdopterin + AMP + H(+)</text>
        <dbReference type="Rhea" id="RHEA:35047"/>
        <dbReference type="ChEBI" id="CHEBI:15378"/>
        <dbReference type="ChEBI" id="CHEBI:36264"/>
        <dbReference type="ChEBI" id="CHEBI:62727"/>
        <dbReference type="ChEBI" id="CHEBI:71302"/>
        <dbReference type="ChEBI" id="CHEBI:456215"/>
        <dbReference type="EC" id="2.10.1.1"/>
    </reaction>
</comment>
<evidence type="ECO:0000256" key="3">
    <source>
        <dbReference type="ARBA" id="ARBA00005046"/>
    </source>
</evidence>
<comment type="function">
    <text evidence="2 11">Catalyzes the insertion of molybdate into adenylated molybdopterin with the concomitant release of AMP.</text>
</comment>
<dbReference type="UniPathway" id="UPA00344"/>
<keyword evidence="9 11" id="KW-0501">Molybdenum cofactor biosynthesis</keyword>
<dbReference type="SMART" id="SM00852">
    <property type="entry name" value="MoCF_biosynth"/>
    <property type="match status" value="1"/>
</dbReference>
<evidence type="ECO:0000256" key="4">
    <source>
        <dbReference type="ARBA" id="ARBA00010763"/>
    </source>
</evidence>
<comment type="cofactor">
    <cofactor evidence="1 11">
        <name>Mg(2+)</name>
        <dbReference type="ChEBI" id="CHEBI:18420"/>
    </cofactor>
</comment>
<accession>Q2CE83</accession>
<dbReference type="NCBIfam" id="NF045515">
    <property type="entry name" value="Glp_gephyrin"/>
    <property type="match status" value="1"/>
</dbReference>
<protein>
    <recommendedName>
        <fullName evidence="11">Molybdopterin molybdenumtransferase</fullName>
        <ecNumber evidence="11">2.10.1.1</ecNumber>
    </recommendedName>
</protein>
<dbReference type="AlphaFoldDB" id="Q2CE83"/>
<feature type="domain" description="MoaB/Mog" evidence="12">
    <location>
        <begin position="172"/>
        <end position="309"/>
    </location>
</feature>
<dbReference type="Pfam" id="PF00994">
    <property type="entry name" value="MoCF_biosynth"/>
    <property type="match status" value="1"/>
</dbReference>
<comment type="pathway">
    <text evidence="3 11">Cofactor biosynthesis; molybdopterin biosynthesis.</text>
</comment>
<dbReference type="HOGENOM" id="CLU_010186_7_0_5"/>
<keyword evidence="7 11" id="KW-0479">Metal-binding</keyword>
<keyword evidence="14" id="KW-1185">Reference proteome</keyword>
<evidence type="ECO:0000259" key="12">
    <source>
        <dbReference type="SMART" id="SM00852"/>
    </source>
</evidence>
<evidence type="ECO:0000256" key="6">
    <source>
        <dbReference type="ARBA" id="ARBA00022679"/>
    </source>
</evidence>
<evidence type="ECO:0000256" key="1">
    <source>
        <dbReference type="ARBA" id="ARBA00001946"/>
    </source>
</evidence>
<evidence type="ECO:0000313" key="13">
    <source>
        <dbReference type="EMBL" id="EAR50977.1"/>
    </source>
</evidence>
<dbReference type="Pfam" id="PF03454">
    <property type="entry name" value="MoeA_C"/>
    <property type="match status" value="1"/>
</dbReference>
<evidence type="ECO:0000256" key="10">
    <source>
        <dbReference type="ARBA" id="ARBA00047317"/>
    </source>
</evidence>
<dbReference type="Proteomes" id="UP000003635">
    <property type="component" value="Unassembled WGS sequence"/>
</dbReference>
<keyword evidence="6 11" id="KW-0808">Transferase</keyword>
<dbReference type="RefSeq" id="WP_007254172.1">
    <property type="nucleotide sequence ID" value="NZ_CH724107.1"/>
</dbReference>
<dbReference type="Gene3D" id="2.40.340.10">
    <property type="entry name" value="MoeA, C-terminal, domain IV"/>
    <property type="match status" value="1"/>
</dbReference>
<dbReference type="InterPro" id="IPR038987">
    <property type="entry name" value="MoeA-like"/>
</dbReference>
<dbReference type="InterPro" id="IPR005110">
    <property type="entry name" value="MoeA_linker/N"/>
</dbReference>
<dbReference type="Gene3D" id="3.40.980.10">
    <property type="entry name" value="MoaB/Mog-like domain"/>
    <property type="match status" value="1"/>
</dbReference>
<organism evidence="13 14">
    <name type="scientific">Oceanicola granulosus (strain ATCC BAA-861 / DSM 15982 / KCTC 12143 / HTCC2516)</name>
    <dbReference type="NCBI Taxonomy" id="314256"/>
    <lineage>
        <taxon>Bacteria</taxon>
        <taxon>Pseudomonadati</taxon>
        <taxon>Pseudomonadota</taxon>
        <taxon>Alphaproteobacteria</taxon>
        <taxon>Rhodobacterales</taxon>
        <taxon>Roseobacteraceae</taxon>
        <taxon>Oceanicola</taxon>
    </lineage>
</organism>
<dbReference type="PANTHER" id="PTHR10192:SF5">
    <property type="entry name" value="GEPHYRIN"/>
    <property type="match status" value="1"/>
</dbReference>
<dbReference type="Gene3D" id="2.170.190.11">
    <property type="entry name" value="Molybdopterin biosynthesis moea protein, domain 3"/>
    <property type="match status" value="1"/>
</dbReference>
<comment type="caution">
    <text evidence="13">The sequence shown here is derived from an EMBL/GenBank/DDBJ whole genome shotgun (WGS) entry which is preliminary data.</text>
</comment>
<dbReference type="SUPFAM" id="SSF53218">
    <property type="entry name" value="Molybdenum cofactor biosynthesis proteins"/>
    <property type="match status" value="1"/>
</dbReference>
<dbReference type="GO" id="GO:0061599">
    <property type="term" value="F:molybdopterin molybdotransferase activity"/>
    <property type="evidence" value="ECO:0007669"/>
    <property type="project" value="UniProtKB-UniRule"/>
</dbReference>
<proteinExistence type="inferred from homology"/>
<evidence type="ECO:0000256" key="8">
    <source>
        <dbReference type="ARBA" id="ARBA00022842"/>
    </source>
</evidence>
<dbReference type="PANTHER" id="PTHR10192">
    <property type="entry name" value="MOLYBDOPTERIN BIOSYNTHESIS PROTEIN"/>
    <property type="match status" value="1"/>
</dbReference>
<dbReference type="SUPFAM" id="SSF63867">
    <property type="entry name" value="MoeA C-terminal domain-like"/>
    <property type="match status" value="1"/>
</dbReference>
<evidence type="ECO:0000256" key="2">
    <source>
        <dbReference type="ARBA" id="ARBA00002901"/>
    </source>
</evidence>
<sequence length="389" mass="40790">MISVAEALAELFRLVRPTGIEHVPLAEAADRSLARPLAARRDQPPFAASAMDGYAIRDADARPGACLRVVGEAAAGSAFRGVVEPGSAVRIFTGAPLPEGAERVVIQEDVTRDDAEITLGKDIEDSRNVRPLGGDFHAGDELSPRRLRPSDIALLAAMNHGEVPVHRKPVVAILPTGDELVQPGEEPGPDQIVASNSYGLHALLREAGAEPRLLPIARDDVASLQAALRLAQDADLILTIGGASVGDHDLVAPAAEALGLERAFYKIAMRPGKPLMAGRIGDAAMVGLPGNPVSAMVCGHVFILPMIAAYLGHPAAPAPRRTAPLAAPLAANGPREHYMRARIGPAGLTPFERQDSALLTVLAEANALLVRPPHDGARQAGEEVEYLAL</sequence>
<reference evidence="13 14" key="1">
    <citation type="journal article" date="2010" name="J. Bacteriol.">
        <title>Genome sequences of Oceanicola granulosus HTCC2516(T) and Oceanicola batsensis HTCC2597(TDelta).</title>
        <authorList>
            <person name="Thrash J.C."/>
            <person name="Cho J.C."/>
            <person name="Vergin K.L."/>
            <person name="Giovannoni S.J."/>
        </authorList>
    </citation>
    <scope>NUCLEOTIDE SEQUENCE [LARGE SCALE GENOMIC DNA]</scope>
    <source>
        <strain evidence="14">ATCC BAA-861 / DSM 15982 / KCTC 12143 / HTCC2516</strain>
    </source>
</reference>
<evidence type="ECO:0000256" key="7">
    <source>
        <dbReference type="ARBA" id="ARBA00022723"/>
    </source>
</evidence>
<evidence type="ECO:0000256" key="11">
    <source>
        <dbReference type="RuleBase" id="RU365090"/>
    </source>
</evidence>
<dbReference type="GO" id="GO:0046872">
    <property type="term" value="F:metal ion binding"/>
    <property type="evidence" value="ECO:0007669"/>
    <property type="project" value="UniProtKB-UniRule"/>
</dbReference>
<dbReference type="Pfam" id="PF03453">
    <property type="entry name" value="MoeA_N"/>
    <property type="match status" value="1"/>
</dbReference>
<evidence type="ECO:0000256" key="9">
    <source>
        <dbReference type="ARBA" id="ARBA00023150"/>
    </source>
</evidence>
<name>Q2CE83_OCEGH</name>